<accession>A0A853BKM8</accession>
<keyword evidence="7 13" id="KW-0808">Transferase</keyword>
<dbReference type="GO" id="GO:0005737">
    <property type="term" value="C:cytoplasm"/>
    <property type="evidence" value="ECO:0007669"/>
    <property type="project" value="UniProtKB-SubCell"/>
</dbReference>
<evidence type="ECO:0000256" key="9">
    <source>
        <dbReference type="ARBA" id="ARBA00030757"/>
    </source>
</evidence>
<comment type="subcellular location">
    <subcellularLocation>
        <location evidence="1">Cytoplasm</location>
    </subcellularLocation>
</comment>
<proteinExistence type="inferred from homology"/>
<feature type="region of interest" description="Disordered" evidence="12">
    <location>
        <begin position="92"/>
        <end position="111"/>
    </location>
</feature>
<gene>
    <name evidence="13" type="ORF">HNR12_001363</name>
</gene>
<dbReference type="PANTHER" id="PTHR11579:SF0">
    <property type="entry name" value="PROTEIN-L-ISOASPARTATE(D-ASPARTATE) O-METHYLTRANSFERASE"/>
    <property type="match status" value="1"/>
</dbReference>
<keyword evidence="5" id="KW-0963">Cytoplasm</keyword>
<evidence type="ECO:0000256" key="2">
    <source>
        <dbReference type="ARBA" id="ARBA00005369"/>
    </source>
</evidence>
<name>A0A853BKM8_9ACTN</name>
<sequence length="518" mass="55051">MRTLMITDATALARTGRPLHGHLAWVAEFERAGAALGDLAAGGRLTRGLRAVIAHHILFHANRAGLSTQDQHTLSHLAEEAVMGTDDRTAPAAEAVPADTTSTVSPAPGSARADRAEALRHAWVERIRADGHARAPGVEGALRTVPRHLFVPEAPLADAYADSPVHIKYAPDGTSISCASQPGVVALMLDQLDARPGDRVLELGAGTGYNAALIGHLVGATGHVTTMDVDADLVEGARAHLVAAGVDNVEVVLGDGALGHAPNAPYDRVIATVGAHAIPRAWLEQLAPAGRLVAPQRLKGSVSRSIVWEHREGRWVSMGSAMNTFMPLRRGIADDERQLIPLSADGTVRLQAPAGIGADAEELAGVLEQPRTEVWTEMTVGAAESPEWMELFVSCALPSGLIRMLFPPEAKGGLLTADPYPSSTAALDKGTLAYLTRRPSPRTSPQGARLWEFGVAAHGPGAQDLAQRVAEAVRTWDRDYRGRAAHFELHDRTTPLEQAHPGRFVLDTPLNRVVVDFT</sequence>
<keyword evidence="8" id="KW-0949">S-adenosyl-L-methionine</keyword>
<dbReference type="InterPro" id="IPR000682">
    <property type="entry name" value="PCMT"/>
</dbReference>
<comment type="caution">
    <text evidence="13">The sequence shown here is derived from an EMBL/GenBank/DDBJ whole genome shotgun (WGS) entry which is preliminary data.</text>
</comment>
<dbReference type="CDD" id="cd02440">
    <property type="entry name" value="AdoMet_MTases"/>
    <property type="match status" value="1"/>
</dbReference>
<dbReference type="EC" id="2.1.1.77" evidence="3"/>
<dbReference type="RefSeq" id="WP_218901878.1">
    <property type="nucleotide sequence ID" value="NZ_JACCFO010000001.1"/>
</dbReference>
<comment type="similarity">
    <text evidence="2">Belongs to the methyltransferase superfamily. L-isoaspartyl/D-aspartyl protein methyltransferase family.</text>
</comment>
<dbReference type="PANTHER" id="PTHR11579">
    <property type="entry name" value="PROTEIN-L-ISOASPARTATE O-METHYLTRANSFERASE"/>
    <property type="match status" value="1"/>
</dbReference>
<dbReference type="InterPro" id="IPR029063">
    <property type="entry name" value="SAM-dependent_MTases_sf"/>
</dbReference>
<dbReference type="Proteomes" id="UP000575985">
    <property type="component" value="Unassembled WGS sequence"/>
</dbReference>
<evidence type="ECO:0000256" key="1">
    <source>
        <dbReference type="ARBA" id="ARBA00004496"/>
    </source>
</evidence>
<keyword evidence="14" id="KW-1185">Reference proteome</keyword>
<evidence type="ECO:0000313" key="14">
    <source>
        <dbReference type="Proteomes" id="UP000575985"/>
    </source>
</evidence>
<evidence type="ECO:0000256" key="4">
    <source>
        <dbReference type="ARBA" id="ARBA00013346"/>
    </source>
</evidence>
<evidence type="ECO:0000256" key="5">
    <source>
        <dbReference type="ARBA" id="ARBA00022490"/>
    </source>
</evidence>
<dbReference type="GO" id="GO:0032259">
    <property type="term" value="P:methylation"/>
    <property type="evidence" value="ECO:0007669"/>
    <property type="project" value="UniProtKB-KW"/>
</dbReference>
<protein>
    <recommendedName>
        <fullName evidence="4">Protein-L-isoaspartate O-methyltransferase</fullName>
        <ecNumber evidence="3">2.1.1.77</ecNumber>
    </recommendedName>
    <alternativeName>
        <fullName evidence="11">L-isoaspartyl protein carboxyl methyltransferase</fullName>
    </alternativeName>
    <alternativeName>
        <fullName evidence="9">Protein L-isoaspartyl methyltransferase</fullName>
    </alternativeName>
    <alternativeName>
        <fullName evidence="10">Protein-beta-aspartate methyltransferase</fullName>
    </alternativeName>
</protein>
<evidence type="ECO:0000256" key="3">
    <source>
        <dbReference type="ARBA" id="ARBA00011890"/>
    </source>
</evidence>
<organism evidence="13 14">
    <name type="scientific">Streptomonospora nanhaiensis</name>
    <dbReference type="NCBI Taxonomy" id="1323731"/>
    <lineage>
        <taxon>Bacteria</taxon>
        <taxon>Bacillati</taxon>
        <taxon>Actinomycetota</taxon>
        <taxon>Actinomycetes</taxon>
        <taxon>Streptosporangiales</taxon>
        <taxon>Nocardiopsidaceae</taxon>
        <taxon>Streptomonospora</taxon>
    </lineage>
</organism>
<dbReference type="NCBIfam" id="TIGR04364">
    <property type="entry name" value="methyltran_FxLD"/>
    <property type="match status" value="1"/>
</dbReference>
<evidence type="ECO:0000256" key="6">
    <source>
        <dbReference type="ARBA" id="ARBA00022603"/>
    </source>
</evidence>
<evidence type="ECO:0000313" key="13">
    <source>
        <dbReference type="EMBL" id="NYI95086.1"/>
    </source>
</evidence>
<evidence type="ECO:0000256" key="8">
    <source>
        <dbReference type="ARBA" id="ARBA00022691"/>
    </source>
</evidence>
<evidence type="ECO:0000256" key="7">
    <source>
        <dbReference type="ARBA" id="ARBA00022679"/>
    </source>
</evidence>
<dbReference type="GO" id="GO:0004719">
    <property type="term" value="F:protein-L-isoaspartate (D-aspartate) O-methyltransferase activity"/>
    <property type="evidence" value="ECO:0007669"/>
    <property type="project" value="UniProtKB-EC"/>
</dbReference>
<dbReference type="AlphaFoldDB" id="A0A853BKM8"/>
<dbReference type="Gene3D" id="3.40.50.150">
    <property type="entry name" value="Vaccinia Virus protein VP39"/>
    <property type="match status" value="1"/>
</dbReference>
<dbReference type="SUPFAM" id="SSF53335">
    <property type="entry name" value="S-adenosyl-L-methionine-dependent methyltransferases"/>
    <property type="match status" value="1"/>
</dbReference>
<dbReference type="Pfam" id="PF01135">
    <property type="entry name" value="PCMT"/>
    <property type="match status" value="1"/>
</dbReference>
<reference evidence="13 14" key="1">
    <citation type="submission" date="2020-07" db="EMBL/GenBank/DDBJ databases">
        <title>Sequencing the genomes of 1000 actinobacteria strains.</title>
        <authorList>
            <person name="Klenk H.-P."/>
        </authorList>
    </citation>
    <scope>NUCLEOTIDE SEQUENCE [LARGE SCALE GENOMIC DNA]</scope>
    <source>
        <strain evidence="13 14">DSM 45927</strain>
    </source>
</reference>
<dbReference type="EMBL" id="JACCFO010000001">
    <property type="protein sequence ID" value="NYI95086.1"/>
    <property type="molecule type" value="Genomic_DNA"/>
</dbReference>
<evidence type="ECO:0000256" key="11">
    <source>
        <dbReference type="ARBA" id="ARBA00031350"/>
    </source>
</evidence>
<evidence type="ECO:0000256" key="10">
    <source>
        <dbReference type="ARBA" id="ARBA00031323"/>
    </source>
</evidence>
<dbReference type="InterPro" id="IPR027573">
    <property type="entry name" value="Methyltran_FxLD"/>
</dbReference>
<evidence type="ECO:0000256" key="12">
    <source>
        <dbReference type="SAM" id="MobiDB-lite"/>
    </source>
</evidence>
<keyword evidence="6 13" id="KW-0489">Methyltransferase</keyword>